<feature type="non-terminal residue" evidence="5">
    <location>
        <position position="1"/>
    </location>
</feature>
<name>A0A4Y1QU70_PRUDU</name>
<protein>
    <submittedName>
        <fullName evidence="5">Methyltransferase</fullName>
    </submittedName>
</protein>
<keyword evidence="1 5" id="KW-0489">Methyltransferase</keyword>
<keyword evidence="2 5" id="KW-0808">Transferase</keyword>
<dbReference type="Pfam" id="PF02590">
    <property type="entry name" value="SPOUT_MTase"/>
    <property type="match status" value="2"/>
</dbReference>
<sequence length="224" mass="25490">GKFGPNLELERALPIRIISVGKKRSQGVQLVVDEYIEKLKLYCSVEDAHIRNNPKHARDWRAQVDHEDSAVMDLIRNDFLSQMLWKGKVVPFHFGGIHQSCYKLYAKRVVLLDERGKDIGSEQMAELGASRLSFCIGGPHGHGKRLRERADVSVKLSSMVLNHQIAIVVLVEQLYRSWTILKGQNYHRHRQHIHQSKSNTLADRVAGGLNVGLNLNEKEITDML</sequence>
<proteinExistence type="inferred from homology"/>
<dbReference type="GO" id="GO:0032259">
    <property type="term" value="P:methylation"/>
    <property type="evidence" value="ECO:0007669"/>
    <property type="project" value="UniProtKB-KW"/>
</dbReference>
<dbReference type="PANTHER" id="PTHR33603">
    <property type="entry name" value="METHYLTRANSFERASE"/>
    <property type="match status" value="1"/>
</dbReference>
<evidence type="ECO:0000256" key="1">
    <source>
        <dbReference type="ARBA" id="ARBA00022603"/>
    </source>
</evidence>
<dbReference type="CDD" id="cd18081">
    <property type="entry name" value="RlmH-like"/>
    <property type="match status" value="1"/>
</dbReference>
<dbReference type="Gene3D" id="3.40.1280.10">
    <property type="match status" value="1"/>
</dbReference>
<dbReference type="GO" id="GO:0006364">
    <property type="term" value="P:rRNA processing"/>
    <property type="evidence" value="ECO:0007669"/>
    <property type="project" value="InterPro"/>
</dbReference>
<comment type="similarity">
    <text evidence="4">Belongs to the RNA methyltransferase RlmH family.</text>
</comment>
<evidence type="ECO:0000313" key="5">
    <source>
        <dbReference type="EMBL" id="BBG95410.1"/>
    </source>
</evidence>
<evidence type="ECO:0000256" key="2">
    <source>
        <dbReference type="ARBA" id="ARBA00022679"/>
    </source>
</evidence>
<dbReference type="PANTHER" id="PTHR33603:SF1">
    <property type="entry name" value="RIBOSOMAL RNA LARGE SUBUNIT METHYLTRANSFERASE H"/>
    <property type="match status" value="1"/>
</dbReference>
<reference evidence="5" key="1">
    <citation type="journal article" date="2019" name="Science">
        <title>Mutation of a bHLH transcription factor allowed almond domestication.</title>
        <authorList>
            <person name="Sanchez-Perez R."/>
            <person name="Pavan S."/>
            <person name="Mazzeo R."/>
            <person name="Moldovan C."/>
            <person name="Aiese Cigliano R."/>
            <person name="Del Cueto J."/>
            <person name="Ricciardi F."/>
            <person name="Lotti C."/>
            <person name="Ricciardi L."/>
            <person name="Dicenta F."/>
            <person name="Lopez-Marques R.L."/>
            <person name="Lindberg Moller B."/>
        </authorList>
    </citation>
    <scope>NUCLEOTIDE SEQUENCE</scope>
</reference>
<organism evidence="5">
    <name type="scientific">Prunus dulcis</name>
    <name type="common">Almond</name>
    <name type="synonym">Amygdalus dulcis</name>
    <dbReference type="NCBI Taxonomy" id="3755"/>
    <lineage>
        <taxon>Eukaryota</taxon>
        <taxon>Viridiplantae</taxon>
        <taxon>Streptophyta</taxon>
        <taxon>Embryophyta</taxon>
        <taxon>Tracheophyta</taxon>
        <taxon>Spermatophyta</taxon>
        <taxon>Magnoliopsida</taxon>
        <taxon>eudicotyledons</taxon>
        <taxon>Gunneridae</taxon>
        <taxon>Pentapetalae</taxon>
        <taxon>rosids</taxon>
        <taxon>fabids</taxon>
        <taxon>Rosales</taxon>
        <taxon>Rosaceae</taxon>
        <taxon>Amygdaloideae</taxon>
        <taxon>Amygdaleae</taxon>
        <taxon>Prunus</taxon>
    </lineage>
</organism>
<dbReference type="AlphaFoldDB" id="A0A4Y1QU70"/>
<gene>
    <name evidence="5" type="ORF">Prudu_003945</name>
</gene>
<evidence type="ECO:0000256" key="3">
    <source>
        <dbReference type="ARBA" id="ARBA00022691"/>
    </source>
</evidence>
<dbReference type="InterPro" id="IPR029026">
    <property type="entry name" value="tRNA_m1G_MTases_N"/>
</dbReference>
<dbReference type="HAMAP" id="MF_00658">
    <property type="entry name" value="23SrRNA_methyltr_H"/>
    <property type="match status" value="1"/>
</dbReference>
<dbReference type="EMBL" id="AP019297">
    <property type="protein sequence ID" value="BBG95410.1"/>
    <property type="molecule type" value="Genomic_DNA"/>
</dbReference>
<keyword evidence="3" id="KW-0949">S-adenosyl-L-methionine</keyword>
<dbReference type="InterPro" id="IPR029028">
    <property type="entry name" value="Alpha/beta_knot_MTases"/>
</dbReference>
<evidence type="ECO:0000256" key="4">
    <source>
        <dbReference type="ARBA" id="ARBA00038303"/>
    </source>
</evidence>
<dbReference type="GO" id="GO:0008168">
    <property type="term" value="F:methyltransferase activity"/>
    <property type="evidence" value="ECO:0007669"/>
    <property type="project" value="UniProtKB-KW"/>
</dbReference>
<dbReference type="SUPFAM" id="SSF75217">
    <property type="entry name" value="alpha/beta knot"/>
    <property type="match status" value="1"/>
</dbReference>
<dbReference type="InterPro" id="IPR003742">
    <property type="entry name" value="RlmH-like"/>
</dbReference>
<accession>A0A4Y1QU70</accession>